<evidence type="ECO:0000313" key="1">
    <source>
        <dbReference type="EMBL" id="SSC12694.1"/>
    </source>
</evidence>
<evidence type="ECO:0000313" key="2">
    <source>
        <dbReference type="Proteomes" id="UP000250796"/>
    </source>
</evidence>
<gene>
    <name evidence="1" type="ORF">MESINF_1250</name>
</gene>
<name>A0A7Z7PQQ9_9BACT</name>
<reference evidence="1 2" key="1">
    <citation type="submission" date="2017-01" db="EMBL/GenBank/DDBJ databases">
        <authorList>
            <person name="Erauso G."/>
        </authorList>
    </citation>
    <scope>NUCLEOTIDE SEQUENCE [LARGE SCALE GENOMIC DNA]</scope>
    <source>
        <strain evidence="1">MESINF1</strain>
    </source>
</reference>
<protein>
    <submittedName>
        <fullName evidence="1">Uncharacterized protein</fullName>
    </submittedName>
</protein>
<sequence length="36" mass="4026">MMGTALCRKLKEIGSPFSYVEILEDLKEIRAVGITI</sequence>
<proteinExistence type="predicted"/>
<dbReference type="KEGG" id="minf:MESINF_1250"/>
<dbReference type="AlphaFoldDB" id="A0A7Z7PQQ9"/>
<dbReference type="Proteomes" id="UP000250796">
    <property type="component" value="Chromosome MESINF"/>
</dbReference>
<keyword evidence="2" id="KW-1185">Reference proteome</keyword>
<dbReference type="EMBL" id="LS974202">
    <property type="protein sequence ID" value="SSC12694.1"/>
    <property type="molecule type" value="Genomic_DNA"/>
</dbReference>
<organism evidence="1 2">
    <name type="scientific">Mesotoga infera</name>
    <dbReference type="NCBI Taxonomy" id="1236046"/>
    <lineage>
        <taxon>Bacteria</taxon>
        <taxon>Thermotogati</taxon>
        <taxon>Thermotogota</taxon>
        <taxon>Thermotogae</taxon>
        <taxon>Kosmotogales</taxon>
        <taxon>Kosmotogaceae</taxon>
        <taxon>Mesotoga</taxon>
    </lineage>
</organism>
<accession>A0A7Z7PQQ9</accession>